<dbReference type="InterPro" id="IPR024074">
    <property type="entry name" value="AS_cat/multimer_dom_body"/>
</dbReference>
<feature type="binding site" evidence="9">
    <location>
        <position position="137"/>
    </location>
    <ligand>
        <name>L-aspartate</name>
        <dbReference type="ChEBI" id="CHEBI:29991"/>
    </ligand>
</feature>
<keyword evidence="7 9" id="KW-0547">Nucleotide-binding</keyword>
<sequence length="424" mass="47738">MNTQTNYQKVASHEAKKGEFDTCLLLYSGGLDTSVMLKWIQQEYNSAVVTLTINIGQTADNLEQIKQKALDLGAKDAIVYDGKDEFSDIILSEAIKANADYQGGYALGCPLGRVIISKIAVKIAKERNIKVIAHGCTGKGNDQVRFEGYMTTLDPQIKTIAPVREWGMGREEEIVYAQEHGIEIKQKKDSPYSYDENMWSNTAEGGEIEDPKLIPPVEKILQWCKTPETASDSAQILELEFVKGVPMAINGEKKKLSEIIMQCNQIGAEHGVGYVYLIEDRIVGLKVRGVYENPGASIIISAHKKLEQLVSTREENELKEILDKKWAYLTYGAKWYDPVMYHIHAYINSHNKKVTGKVKIKLYKGNIHVVAIESPYSLFNLDLATFNKNAKFNQNASPGFIEIYNMPQKTAYNIYSYEDELNKN</sequence>
<feature type="binding site" evidence="9">
    <location>
        <position position="105"/>
    </location>
    <ligand>
        <name>L-citrulline</name>
        <dbReference type="ChEBI" id="CHEBI:57743"/>
    </ligand>
</feature>
<protein>
    <recommendedName>
        <fullName evidence="3 9">Argininosuccinate synthase</fullName>
        <ecNumber evidence="3 9">6.3.4.5</ecNumber>
    </recommendedName>
    <alternativeName>
        <fullName evidence="9">Citrulline--aspartate ligase</fullName>
    </alternativeName>
</protein>
<dbReference type="PROSITE" id="PS00564">
    <property type="entry name" value="ARGININOSUCCIN_SYN_1"/>
    <property type="match status" value="1"/>
</dbReference>
<evidence type="ECO:0000256" key="3">
    <source>
        <dbReference type="ARBA" id="ARBA00012286"/>
    </source>
</evidence>
<evidence type="ECO:0000256" key="9">
    <source>
        <dbReference type="HAMAP-Rule" id="MF_00005"/>
    </source>
</evidence>
<proteinExistence type="inferred from homology"/>
<dbReference type="EC" id="6.3.4.5" evidence="3 9"/>
<comment type="caution">
    <text evidence="9">Lacks conserved residue(s) required for the propagation of feature annotation.</text>
</comment>
<dbReference type="GO" id="GO:0006526">
    <property type="term" value="P:L-arginine biosynthetic process"/>
    <property type="evidence" value="ECO:0007669"/>
    <property type="project" value="UniProtKB-UniRule"/>
</dbReference>
<evidence type="ECO:0000256" key="8">
    <source>
        <dbReference type="ARBA" id="ARBA00022840"/>
    </source>
</evidence>
<name>A0A2M6W3V0_9BACT</name>
<keyword evidence="8 9" id="KW-0067">ATP-binding</keyword>
<comment type="similarity">
    <text evidence="9">Belongs to the argininosuccinate synthase family. Type 1 subfamily.</text>
</comment>
<organism evidence="12 13">
    <name type="scientific">Candidatus Magasanikbacteria bacterium CG10_big_fil_rev_8_21_14_0_10_40_10</name>
    <dbReference type="NCBI Taxonomy" id="1974648"/>
    <lineage>
        <taxon>Bacteria</taxon>
        <taxon>Candidatus Magasanikiibacteriota</taxon>
    </lineage>
</organism>
<comment type="caution">
    <text evidence="12">The sequence shown here is derived from an EMBL/GenBank/DDBJ whole genome shotgun (WGS) entry which is preliminary data.</text>
</comment>
<evidence type="ECO:0000256" key="5">
    <source>
        <dbReference type="ARBA" id="ARBA00022598"/>
    </source>
</evidence>
<dbReference type="Proteomes" id="UP000231183">
    <property type="component" value="Unassembled WGS sequence"/>
</dbReference>
<feature type="binding site" evidence="9">
    <location>
        <begin position="26"/>
        <end position="34"/>
    </location>
    <ligand>
        <name>ATP</name>
        <dbReference type="ChEBI" id="CHEBI:30616"/>
    </ligand>
</feature>
<dbReference type="PANTHER" id="PTHR11587:SF2">
    <property type="entry name" value="ARGININOSUCCINATE SYNTHASE"/>
    <property type="match status" value="1"/>
</dbReference>
<keyword evidence="6 9" id="KW-0028">Amino-acid biosynthesis</keyword>
<dbReference type="FunFam" id="3.90.1260.10:FF:000007">
    <property type="entry name" value="Argininosuccinate synthase"/>
    <property type="match status" value="1"/>
</dbReference>
<dbReference type="FunFam" id="3.40.50.620:FF:000019">
    <property type="entry name" value="Argininosuccinate synthase"/>
    <property type="match status" value="1"/>
</dbReference>
<accession>A0A2M6W3V0</accession>
<dbReference type="GO" id="GO:0005524">
    <property type="term" value="F:ATP binding"/>
    <property type="evidence" value="ECO:0007669"/>
    <property type="project" value="UniProtKB-UniRule"/>
</dbReference>
<feature type="binding site" evidence="9">
    <location>
        <position position="142"/>
    </location>
    <ligand>
        <name>L-aspartate</name>
        <dbReference type="ChEBI" id="CHEBI:29991"/>
    </ligand>
</feature>
<feature type="binding site" evidence="9">
    <location>
        <position position="135"/>
    </location>
    <ligand>
        <name>ATP</name>
        <dbReference type="ChEBI" id="CHEBI:30616"/>
    </ligand>
</feature>
<evidence type="ECO:0000259" key="10">
    <source>
        <dbReference type="Pfam" id="PF00764"/>
    </source>
</evidence>
<dbReference type="InterPro" id="IPR048267">
    <property type="entry name" value="Arginosuc_syn_N"/>
</dbReference>
<dbReference type="Pfam" id="PF00764">
    <property type="entry name" value="Arginosuc_synth"/>
    <property type="match status" value="1"/>
</dbReference>
<dbReference type="AlphaFoldDB" id="A0A2M6W3V0"/>
<feature type="domain" description="Arginosuccinate synthase C-terminal" evidence="11">
    <location>
        <begin position="192"/>
        <end position="410"/>
    </location>
</feature>
<evidence type="ECO:0000259" key="11">
    <source>
        <dbReference type="Pfam" id="PF20979"/>
    </source>
</evidence>
<dbReference type="InterPro" id="IPR048268">
    <property type="entry name" value="Arginosuc_syn_C"/>
</dbReference>
<dbReference type="InterPro" id="IPR001518">
    <property type="entry name" value="Arginosuc_synth"/>
</dbReference>
<dbReference type="Gene3D" id="3.90.1260.10">
    <property type="entry name" value="Argininosuccinate synthetase, chain A, domain 2"/>
    <property type="match status" value="1"/>
</dbReference>
<evidence type="ECO:0000256" key="1">
    <source>
        <dbReference type="ARBA" id="ARBA00004967"/>
    </source>
</evidence>
<evidence type="ECO:0000313" key="12">
    <source>
        <dbReference type="EMBL" id="PIT87458.1"/>
    </source>
</evidence>
<dbReference type="SUPFAM" id="SSF69864">
    <property type="entry name" value="Argininosuccinate synthetase, C-terminal domain"/>
    <property type="match status" value="1"/>
</dbReference>
<comment type="catalytic activity">
    <reaction evidence="9">
        <text>L-citrulline + L-aspartate + ATP = 2-(N(omega)-L-arginino)succinate + AMP + diphosphate + H(+)</text>
        <dbReference type="Rhea" id="RHEA:10932"/>
        <dbReference type="ChEBI" id="CHEBI:15378"/>
        <dbReference type="ChEBI" id="CHEBI:29991"/>
        <dbReference type="ChEBI" id="CHEBI:30616"/>
        <dbReference type="ChEBI" id="CHEBI:33019"/>
        <dbReference type="ChEBI" id="CHEBI:57472"/>
        <dbReference type="ChEBI" id="CHEBI:57743"/>
        <dbReference type="ChEBI" id="CHEBI:456215"/>
        <dbReference type="EC" id="6.3.4.5"/>
    </reaction>
</comment>
<dbReference type="GO" id="GO:0000053">
    <property type="term" value="P:argininosuccinate metabolic process"/>
    <property type="evidence" value="ECO:0007669"/>
    <property type="project" value="TreeGrafter"/>
</dbReference>
<evidence type="ECO:0000256" key="6">
    <source>
        <dbReference type="ARBA" id="ARBA00022605"/>
    </source>
</evidence>
<dbReference type="PANTHER" id="PTHR11587">
    <property type="entry name" value="ARGININOSUCCINATE SYNTHASE"/>
    <property type="match status" value="1"/>
</dbReference>
<feature type="binding site" evidence="9">
    <location>
        <position position="193"/>
    </location>
    <ligand>
        <name>L-citrulline</name>
        <dbReference type="ChEBI" id="CHEBI:57743"/>
    </ligand>
</feature>
<dbReference type="GO" id="GO:0000050">
    <property type="term" value="P:urea cycle"/>
    <property type="evidence" value="ECO:0007669"/>
    <property type="project" value="TreeGrafter"/>
</dbReference>
<dbReference type="UniPathway" id="UPA00068">
    <property type="reaction ID" value="UER00113"/>
</dbReference>
<evidence type="ECO:0000256" key="4">
    <source>
        <dbReference type="ARBA" id="ARBA00022571"/>
    </source>
</evidence>
<comment type="subcellular location">
    <subcellularLocation>
        <location evidence="9">Cytoplasm</location>
    </subcellularLocation>
</comment>
<feature type="domain" description="Arginosuccinate synthase-like N-terminal" evidence="10">
    <location>
        <begin position="24"/>
        <end position="183"/>
    </location>
</feature>
<dbReference type="EMBL" id="PFBX01000026">
    <property type="protein sequence ID" value="PIT87458.1"/>
    <property type="molecule type" value="Genomic_DNA"/>
</dbReference>
<dbReference type="NCBIfam" id="TIGR00032">
    <property type="entry name" value="argG"/>
    <property type="match status" value="1"/>
</dbReference>
<dbReference type="InterPro" id="IPR018223">
    <property type="entry name" value="Arginosuc_synth_CS"/>
</dbReference>
<dbReference type="CDD" id="cd01999">
    <property type="entry name" value="ASS"/>
    <property type="match status" value="1"/>
</dbReference>
<dbReference type="Gene3D" id="1.20.5.470">
    <property type="entry name" value="Single helix bin"/>
    <property type="match status" value="1"/>
</dbReference>
<evidence type="ECO:0000313" key="13">
    <source>
        <dbReference type="Proteomes" id="UP000231183"/>
    </source>
</evidence>
<dbReference type="GO" id="GO:0004055">
    <property type="term" value="F:argininosuccinate synthase activity"/>
    <property type="evidence" value="ECO:0007669"/>
    <property type="project" value="UniProtKB-UniRule"/>
</dbReference>
<dbReference type="NCBIfam" id="NF001770">
    <property type="entry name" value="PRK00509.1"/>
    <property type="match status" value="1"/>
</dbReference>
<keyword evidence="5 9" id="KW-0436">Ligase</keyword>
<feature type="binding site" evidence="9">
    <location>
        <position position="141"/>
    </location>
    <ligand>
        <name>L-citrulline</name>
        <dbReference type="ChEBI" id="CHEBI:57743"/>
    </ligand>
</feature>
<dbReference type="InterPro" id="IPR023434">
    <property type="entry name" value="Arginosuc_synth_type_1_subfam"/>
</dbReference>
<comment type="pathway">
    <text evidence="1 9">Amino-acid biosynthesis; L-arginine biosynthesis; L-arginine from L-ornithine and carbamoyl phosphate: step 2/3.</text>
</comment>
<feature type="binding site" evidence="9">
    <location>
        <position position="279"/>
    </location>
    <ligand>
        <name>L-citrulline</name>
        <dbReference type="ChEBI" id="CHEBI:57743"/>
    </ligand>
</feature>
<evidence type="ECO:0000256" key="7">
    <source>
        <dbReference type="ARBA" id="ARBA00022741"/>
    </source>
</evidence>
<dbReference type="InterPro" id="IPR014729">
    <property type="entry name" value="Rossmann-like_a/b/a_fold"/>
</dbReference>
<keyword evidence="4 9" id="KW-0055">Arginine biosynthesis</keyword>
<dbReference type="PROSITE" id="PS00565">
    <property type="entry name" value="ARGININOSUCCIN_SYN_2"/>
    <property type="match status" value="1"/>
</dbReference>
<evidence type="ECO:0000256" key="2">
    <source>
        <dbReference type="ARBA" id="ARBA00011881"/>
    </source>
</evidence>
<feature type="binding site" evidence="9">
    <location>
        <position position="291"/>
    </location>
    <ligand>
        <name>L-citrulline</name>
        <dbReference type="ChEBI" id="CHEBI:57743"/>
    </ligand>
</feature>
<gene>
    <name evidence="9" type="primary">argG</name>
    <name evidence="12" type="ORF">COU31_02705</name>
</gene>
<feature type="binding site" evidence="9">
    <location>
        <position position="141"/>
    </location>
    <ligand>
        <name>L-aspartate</name>
        <dbReference type="ChEBI" id="CHEBI:29991"/>
    </ligand>
</feature>
<dbReference type="Gene3D" id="3.40.50.620">
    <property type="entry name" value="HUPs"/>
    <property type="match status" value="1"/>
</dbReference>
<reference evidence="13" key="1">
    <citation type="submission" date="2017-09" db="EMBL/GenBank/DDBJ databases">
        <title>Depth-based differentiation of microbial function through sediment-hosted aquifers and enrichment of novel symbionts in the deep terrestrial subsurface.</title>
        <authorList>
            <person name="Probst A.J."/>
            <person name="Ladd B."/>
            <person name="Jarett J.K."/>
            <person name="Geller-Mcgrath D.E."/>
            <person name="Sieber C.M.K."/>
            <person name="Emerson J.B."/>
            <person name="Anantharaman K."/>
            <person name="Thomas B.C."/>
            <person name="Malmstrom R."/>
            <person name="Stieglmeier M."/>
            <person name="Klingl A."/>
            <person name="Woyke T."/>
            <person name="Ryan C.M."/>
            <person name="Banfield J.F."/>
        </authorList>
    </citation>
    <scope>NUCLEOTIDE SEQUENCE [LARGE SCALE GENOMIC DNA]</scope>
</reference>
<dbReference type="GO" id="GO:0005737">
    <property type="term" value="C:cytoplasm"/>
    <property type="evidence" value="ECO:0007669"/>
    <property type="project" value="UniProtKB-SubCell"/>
</dbReference>
<dbReference type="Pfam" id="PF20979">
    <property type="entry name" value="Arginosuc_syn_C"/>
    <property type="match status" value="1"/>
</dbReference>
<comment type="subunit">
    <text evidence="2 9">Homotetramer.</text>
</comment>
<feature type="binding site" evidence="9">
    <location>
        <position position="145"/>
    </location>
    <ligand>
        <name>L-citrulline</name>
        <dbReference type="ChEBI" id="CHEBI:57743"/>
    </ligand>
</feature>
<dbReference type="SUPFAM" id="SSF52402">
    <property type="entry name" value="Adenine nucleotide alpha hydrolases-like"/>
    <property type="match status" value="1"/>
</dbReference>
<keyword evidence="9" id="KW-0963">Cytoplasm</keyword>
<dbReference type="HAMAP" id="MF_00005">
    <property type="entry name" value="Arg_succ_synth_type1"/>
    <property type="match status" value="1"/>
</dbReference>